<dbReference type="Proteomes" id="UP001201980">
    <property type="component" value="Unassembled WGS sequence"/>
</dbReference>
<gene>
    <name evidence="1" type="ORF">MKZ38_000971</name>
</gene>
<sequence>MRQLLFPDPTLSEYLSGTISCLVRHLNSRTSAARKPASSNIQGDMPTEKEQERAAKIRPEFFIGHLSLQRLRGAINKVMAGCHAHLGLSQEEIKHHQNKLLFHLHILHRTEETISQLPELSRKRGLYYWLKLTTFVTMAGKNQIQDMLEGGYSSAMARGSLLLMASGRGIGQAKAVHVPAFDNEDGHDNMNLFDEFWPGKSPRGSILIMSRDTPLKGHYRRSEPHETDLESPIAGQNLHLLLQTSTA</sequence>
<accession>A0AAD5RYN0</accession>
<dbReference type="EMBL" id="JAKWBI020000122">
    <property type="protein sequence ID" value="KAJ2902173.1"/>
    <property type="molecule type" value="Genomic_DNA"/>
</dbReference>
<evidence type="ECO:0000313" key="1">
    <source>
        <dbReference type="EMBL" id="KAJ2902173.1"/>
    </source>
</evidence>
<protein>
    <submittedName>
        <fullName evidence="1">Uncharacterized protein</fullName>
    </submittedName>
</protein>
<keyword evidence="2" id="KW-1185">Reference proteome</keyword>
<evidence type="ECO:0000313" key="2">
    <source>
        <dbReference type="Proteomes" id="UP001201980"/>
    </source>
</evidence>
<name>A0AAD5RYN0_9PEZI</name>
<comment type="caution">
    <text evidence="1">The sequence shown here is derived from an EMBL/GenBank/DDBJ whole genome shotgun (WGS) entry which is preliminary data.</text>
</comment>
<reference evidence="1" key="1">
    <citation type="submission" date="2022-07" db="EMBL/GenBank/DDBJ databases">
        <title>Draft genome sequence of Zalerion maritima ATCC 34329, a (micro)plastics degrading marine fungus.</title>
        <authorList>
            <person name="Paco A."/>
            <person name="Goncalves M.F.M."/>
            <person name="Rocha-Santos T.A.P."/>
            <person name="Alves A."/>
        </authorList>
    </citation>
    <scope>NUCLEOTIDE SEQUENCE</scope>
    <source>
        <strain evidence="1">ATCC 34329</strain>
    </source>
</reference>
<dbReference type="AlphaFoldDB" id="A0AAD5RYN0"/>
<organism evidence="1 2">
    <name type="scientific">Zalerion maritima</name>
    <dbReference type="NCBI Taxonomy" id="339359"/>
    <lineage>
        <taxon>Eukaryota</taxon>
        <taxon>Fungi</taxon>
        <taxon>Dikarya</taxon>
        <taxon>Ascomycota</taxon>
        <taxon>Pezizomycotina</taxon>
        <taxon>Sordariomycetes</taxon>
        <taxon>Lulworthiomycetidae</taxon>
        <taxon>Lulworthiales</taxon>
        <taxon>Lulworthiaceae</taxon>
        <taxon>Zalerion</taxon>
    </lineage>
</organism>
<proteinExistence type="predicted"/>